<dbReference type="Proteomes" id="UP000530514">
    <property type="component" value="Unassembled WGS sequence"/>
</dbReference>
<dbReference type="OrthoDB" id="9793184at2"/>
<dbReference type="Gene3D" id="2.60.120.10">
    <property type="entry name" value="Jelly Rolls"/>
    <property type="match status" value="1"/>
</dbReference>
<keyword evidence="2" id="KW-1185">Reference proteome</keyword>
<dbReference type="RefSeq" id="WP_033100865.1">
    <property type="nucleotide sequence ID" value="NZ_JACEIP010000013.1"/>
</dbReference>
<dbReference type="EMBL" id="JACEIP010000013">
    <property type="protein sequence ID" value="MBA4543228.1"/>
    <property type="molecule type" value="Genomic_DNA"/>
</dbReference>
<dbReference type="InterPro" id="IPR014710">
    <property type="entry name" value="RmlC-like_jellyroll"/>
</dbReference>
<organism evidence="1 2">
    <name type="scientific">Thermoactinomyces daqus</name>
    <dbReference type="NCBI Taxonomy" id="1329516"/>
    <lineage>
        <taxon>Bacteria</taxon>
        <taxon>Bacillati</taxon>
        <taxon>Bacillota</taxon>
        <taxon>Bacilli</taxon>
        <taxon>Bacillales</taxon>
        <taxon>Thermoactinomycetaceae</taxon>
        <taxon>Thermoactinomyces</taxon>
    </lineage>
</organism>
<accession>A0A7W1XAP9</accession>
<protein>
    <recommendedName>
        <fullName evidence="3">AraC-type arabinose-binding/dimerisation domain-containing protein</fullName>
    </recommendedName>
</protein>
<proteinExistence type="predicted"/>
<comment type="caution">
    <text evidence="1">The sequence shown here is derived from an EMBL/GenBank/DDBJ whole genome shotgun (WGS) entry which is preliminary data.</text>
</comment>
<dbReference type="SUPFAM" id="SSF51182">
    <property type="entry name" value="RmlC-like cupins"/>
    <property type="match status" value="1"/>
</dbReference>
<name>A0A7W1XAP9_9BACL</name>
<reference evidence="1 2" key="1">
    <citation type="submission" date="2020-07" db="EMBL/GenBank/DDBJ databases">
        <authorList>
            <person name="Feng H."/>
        </authorList>
    </citation>
    <scope>NUCLEOTIDE SEQUENCE [LARGE SCALE GENOMIC DNA]</scope>
    <source>
        <strain evidence="2">s-11</strain>
    </source>
</reference>
<dbReference type="InterPro" id="IPR011051">
    <property type="entry name" value="RmlC_Cupin_sf"/>
</dbReference>
<sequence length="93" mass="11003">MQMVRIEENHSGKMKVLDFNKGEVINIRLKSGETIPRHYLNSDAIIFLIRGEIMFSVYNQRFRLKPCSLLQLSQYEIYEMEAIFDTSLLVFKI</sequence>
<dbReference type="AlphaFoldDB" id="A0A7W1XAP9"/>
<evidence type="ECO:0000313" key="2">
    <source>
        <dbReference type="Proteomes" id="UP000530514"/>
    </source>
</evidence>
<evidence type="ECO:0008006" key="3">
    <source>
        <dbReference type="Google" id="ProtNLM"/>
    </source>
</evidence>
<gene>
    <name evidence="1" type="ORF">H1164_09990</name>
</gene>
<evidence type="ECO:0000313" key="1">
    <source>
        <dbReference type="EMBL" id="MBA4543228.1"/>
    </source>
</evidence>